<feature type="transmembrane region" description="Helical" evidence="1">
    <location>
        <begin position="93"/>
        <end position="122"/>
    </location>
</feature>
<evidence type="ECO:0000256" key="1">
    <source>
        <dbReference type="SAM" id="Phobius"/>
    </source>
</evidence>
<dbReference type="AlphaFoldDB" id="A0A7C8IB82"/>
<feature type="transmembrane region" description="Helical" evidence="1">
    <location>
        <begin position="493"/>
        <end position="513"/>
    </location>
</feature>
<keyword evidence="4" id="KW-1185">Reference proteome</keyword>
<feature type="transmembrane region" description="Helical" evidence="1">
    <location>
        <begin position="203"/>
        <end position="220"/>
    </location>
</feature>
<sequence>MASRAHCFLGHVTYRETDPIEPGQEGAPVRRSQSKRIETVAVSAVIEDHTYESKLESGIYITALPRYQGETPEPNAKSPKAGSRLSARLTWSLGLQCGFLLSVLVLLGNIVVLIVSCLSGPVRPGPSGVLAQGSLGVTRKQSALYHVLINTFSTLLLASSNYAMQVLTAPTRDEIDRAHRTGEWLNIGAMSVRNLRFVAKSRAIIWVLLALSSAPLHLFYNSTVFEVVEVKGYVFGLLNATSRASIAAPKVDTYRWIQNYPTTAIVGSGDLELAPSSDTFNIQLYGNWTWSPMLTPRQIRDLESMHTGNAGNRNMSLATRPTRIPVSGSVTFTKSSNSARTVFSLSSASGEDLYSYLWERSPLTKRLVETGEMSVNMESLIYRPSHVEFHVPTPIPDFGQVQVALPFIGLVIAANFVKAVAILLTIRKCRSRPIITVGDAIASYLEHPDAISPAQHSPAEASHLNSRSPVTLRPWKSEKTSFNAILGGSPLRALITLIMMFALCMMFLLWGFATGNPHGRRGAWQRWGTESDLVVAFTDHHNGESWILTNAFLANCPHVLLSIAYFTINHLATAMCSATEWNDFARKKKPLRTSAPQGRQRSTHFLQLPYRWATPLAVTSGLLHWLLSQSLYLIRFDIHNLDGEPSSVSRSACGFSVISLCCFTILLFAVLVTVWGLLRRKIPICIPPAEQRSNIISAACHAPPEDVDAQLNELQWGMVPTSDGKVPYCTFTGTDSKPPKEGEVYAWVRQKETIFVESYAPF</sequence>
<dbReference type="PANTHER" id="PTHR35395:SF1">
    <property type="entry name" value="DUF6536 DOMAIN-CONTAINING PROTEIN"/>
    <property type="match status" value="1"/>
</dbReference>
<feature type="transmembrane region" description="Helical" evidence="1">
    <location>
        <begin position="612"/>
        <end position="634"/>
    </location>
</feature>
<name>A0A7C8IB82_9PLEO</name>
<protein>
    <recommendedName>
        <fullName evidence="2">DUF6536 domain-containing protein</fullName>
    </recommendedName>
</protein>
<reference evidence="3 4" key="1">
    <citation type="submission" date="2020-01" db="EMBL/GenBank/DDBJ databases">
        <authorList>
            <consortium name="DOE Joint Genome Institute"/>
            <person name="Haridas S."/>
            <person name="Albert R."/>
            <person name="Binder M."/>
            <person name="Bloem J."/>
            <person name="Labutti K."/>
            <person name="Salamov A."/>
            <person name="Andreopoulos B."/>
            <person name="Baker S.E."/>
            <person name="Barry K."/>
            <person name="Bills G."/>
            <person name="Bluhm B.H."/>
            <person name="Cannon C."/>
            <person name="Castanera R."/>
            <person name="Culley D.E."/>
            <person name="Daum C."/>
            <person name="Ezra D."/>
            <person name="Gonzalez J.B."/>
            <person name="Henrissat B."/>
            <person name="Kuo A."/>
            <person name="Liang C."/>
            <person name="Lipzen A."/>
            <person name="Lutzoni F."/>
            <person name="Magnuson J."/>
            <person name="Mondo S."/>
            <person name="Nolan M."/>
            <person name="Ohm R."/>
            <person name="Pangilinan J."/>
            <person name="Park H.-J.H."/>
            <person name="Ramirez L."/>
            <person name="Alfaro M."/>
            <person name="Sun H."/>
            <person name="Tritt A."/>
            <person name="Yoshinaga Y."/>
            <person name="Zwiers L.-H.L."/>
            <person name="Turgeon B.G."/>
            <person name="Goodwin S.B."/>
            <person name="Spatafora J.W."/>
            <person name="Crous P.W."/>
            <person name="Grigoriev I.V."/>
        </authorList>
    </citation>
    <scope>NUCLEOTIDE SEQUENCE [LARGE SCALE GENOMIC DNA]</scope>
    <source>
        <strain evidence="3 4">CBS 611.86</strain>
    </source>
</reference>
<feature type="transmembrane region" description="Helical" evidence="1">
    <location>
        <begin position="403"/>
        <end position="426"/>
    </location>
</feature>
<dbReference type="Pfam" id="PF20163">
    <property type="entry name" value="DUF6536"/>
    <property type="match status" value="1"/>
</dbReference>
<dbReference type="PANTHER" id="PTHR35395">
    <property type="entry name" value="DUF6536 DOMAIN-CONTAINING PROTEIN"/>
    <property type="match status" value="1"/>
</dbReference>
<keyword evidence="1" id="KW-0472">Membrane</keyword>
<evidence type="ECO:0000259" key="2">
    <source>
        <dbReference type="Pfam" id="PF20163"/>
    </source>
</evidence>
<dbReference type="OrthoDB" id="5429634at2759"/>
<keyword evidence="1" id="KW-0812">Transmembrane</keyword>
<keyword evidence="1" id="KW-1133">Transmembrane helix</keyword>
<comment type="caution">
    <text evidence="3">The sequence shown here is derived from an EMBL/GenBank/DDBJ whole genome shotgun (WGS) entry which is preliminary data.</text>
</comment>
<proteinExistence type="predicted"/>
<gene>
    <name evidence="3" type="ORF">BDV95DRAFT_606364</name>
</gene>
<dbReference type="Proteomes" id="UP000481861">
    <property type="component" value="Unassembled WGS sequence"/>
</dbReference>
<dbReference type="InterPro" id="IPR046623">
    <property type="entry name" value="DUF6536"/>
</dbReference>
<accession>A0A7C8IB82</accession>
<evidence type="ECO:0000313" key="4">
    <source>
        <dbReference type="Proteomes" id="UP000481861"/>
    </source>
</evidence>
<feature type="transmembrane region" description="Helical" evidence="1">
    <location>
        <begin position="655"/>
        <end position="678"/>
    </location>
</feature>
<feature type="domain" description="DUF6536" evidence="2">
    <location>
        <begin position="91"/>
        <end position="235"/>
    </location>
</feature>
<feature type="transmembrane region" description="Helical" evidence="1">
    <location>
        <begin position="142"/>
        <end position="163"/>
    </location>
</feature>
<dbReference type="EMBL" id="JAADJZ010000009">
    <property type="protein sequence ID" value="KAF2872792.1"/>
    <property type="molecule type" value="Genomic_DNA"/>
</dbReference>
<evidence type="ECO:0000313" key="3">
    <source>
        <dbReference type="EMBL" id="KAF2872792.1"/>
    </source>
</evidence>
<organism evidence="3 4">
    <name type="scientific">Massariosphaeria phaeospora</name>
    <dbReference type="NCBI Taxonomy" id="100035"/>
    <lineage>
        <taxon>Eukaryota</taxon>
        <taxon>Fungi</taxon>
        <taxon>Dikarya</taxon>
        <taxon>Ascomycota</taxon>
        <taxon>Pezizomycotina</taxon>
        <taxon>Dothideomycetes</taxon>
        <taxon>Pleosporomycetidae</taxon>
        <taxon>Pleosporales</taxon>
        <taxon>Pleosporales incertae sedis</taxon>
        <taxon>Massariosphaeria</taxon>
    </lineage>
</organism>